<comment type="caution">
    <text evidence="2">The sequence shown here is derived from an EMBL/GenBank/DDBJ whole genome shotgun (WGS) entry which is preliminary data.</text>
</comment>
<evidence type="ECO:0000313" key="3">
    <source>
        <dbReference type="Proteomes" id="UP001296943"/>
    </source>
</evidence>
<keyword evidence="1" id="KW-0472">Membrane</keyword>
<feature type="transmembrane region" description="Helical" evidence="1">
    <location>
        <begin position="6"/>
        <end position="24"/>
    </location>
</feature>
<dbReference type="PANTHER" id="PTHR31446">
    <property type="entry name" value="ACID PHOSPHATASE/VANADIUM-DEPENDENT HALOPEROXIDASE-RELATED PROTEIN"/>
    <property type="match status" value="1"/>
</dbReference>
<accession>A0ABS2MZY7</accession>
<dbReference type="PANTHER" id="PTHR31446:SF39">
    <property type="entry name" value="ACID PHOSPHATASE_VANADIUM-DEPENDENT HALOPEROXIDASE-RELATED PROTEIN"/>
    <property type="match status" value="1"/>
</dbReference>
<keyword evidence="1" id="KW-1133">Transmembrane helix</keyword>
<sequence length="141" mass="15045">MPYFMAPVVGWVASGCLKFLIHFFKYGKDARHHMGNGGFPSTHTSTVSTTVFLIGFGEGWFSAVFGLGVAFLVITMIDATGLRIAVGKQAGVINQLTNGSADRVVLRERMGHSKVEIAGGLALGFLCSLVLFYGWELIAGG</sequence>
<keyword evidence="1" id="KW-0812">Transmembrane</keyword>
<dbReference type="Pfam" id="PF02681">
    <property type="entry name" value="DUF212"/>
    <property type="match status" value="1"/>
</dbReference>
<gene>
    <name evidence="2" type="ORF">JOC48_001854</name>
</gene>
<feature type="transmembrane region" description="Helical" evidence="1">
    <location>
        <begin position="60"/>
        <end position="79"/>
    </location>
</feature>
<dbReference type="InterPro" id="IPR003832">
    <property type="entry name" value="DUF212"/>
</dbReference>
<protein>
    <submittedName>
        <fullName evidence="2">Acid phosphatase family membrane protein YuiD</fullName>
    </submittedName>
</protein>
<keyword evidence="3" id="KW-1185">Reference proteome</keyword>
<dbReference type="EMBL" id="JAFBDR010000008">
    <property type="protein sequence ID" value="MBM7571358.1"/>
    <property type="molecule type" value="Genomic_DNA"/>
</dbReference>
<proteinExistence type="predicted"/>
<organism evidence="2 3">
    <name type="scientific">Aquibacillus albus</name>
    <dbReference type="NCBI Taxonomy" id="1168171"/>
    <lineage>
        <taxon>Bacteria</taxon>
        <taxon>Bacillati</taxon>
        <taxon>Bacillota</taxon>
        <taxon>Bacilli</taxon>
        <taxon>Bacillales</taxon>
        <taxon>Bacillaceae</taxon>
        <taxon>Aquibacillus</taxon>
    </lineage>
</organism>
<reference evidence="2 3" key="1">
    <citation type="submission" date="2021-01" db="EMBL/GenBank/DDBJ databases">
        <title>Genomic Encyclopedia of Type Strains, Phase IV (KMG-IV): sequencing the most valuable type-strain genomes for metagenomic binning, comparative biology and taxonomic classification.</title>
        <authorList>
            <person name="Goeker M."/>
        </authorList>
    </citation>
    <scope>NUCLEOTIDE SEQUENCE [LARGE SCALE GENOMIC DNA]</scope>
    <source>
        <strain evidence="2 3">DSM 23711</strain>
    </source>
</reference>
<dbReference type="Proteomes" id="UP001296943">
    <property type="component" value="Unassembled WGS sequence"/>
</dbReference>
<evidence type="ECO:0000256" key="1">
    <source>
        <dbReference type="SAM" id="Phobius"/>
    </source>
</evidence>
<dbReference type="RefSeq" id="WP_204498889.1">
    <property type="nucleotide sequence ID" value="NZ_JAFBDR010000008.1"/>
</dbReference>
<name>A0ABS2MZY7_9BACI</name>
<evidence type="ECO:0000313" key="2">
    <source>
        <dbReference type="EMBL" id="MBM7571358.1"/>
    </source>
</evidence>
<feature type="transmembrane region" description="Helical" evidence="1">
    <location>
        <begin position="117"/>
        <end position="135"/>
    </location>
</feature>